<gene>
    <name evidence="2" type="ORF">MENT_LOCUS36442</name>
</gene>
<dbReference type="Proteomes" id="UP000580250">
    <property type="component" value="Unassembled WGS sequence"/>
</dbReference>
<feature type="chain" id="PRO_5027698612" evidence="1">
    <location>
        <begin position="19"/>
        <end position="40"/>
    </location>
</feature>
<organism evidence="2 3">
    <name type="scientific">Meloidogyne enterolobii</name>
    <name type="common">Root-knot nematode worm</name>
    <name type="synonym">Meloidogyne mayaguensis</name>
    <dbReference type="NCBI Taxonomy" id="390850"/>
    <lineage>
        <taxon>Eukaryota</taxon>
        <taxon>Metazoa</taxon>
        <taxon>Ecdysozoa</taxon>
        <taxon>Nematoda</taxon>
        <taxon>Chromadorea</taxon>
        <taxon>Rhabditida</taxon>
        <taxon>Tylenchina</taxon>
        <taxon>Tylenchomorpha</taxon>
        <taxon>Tylenchoidea</taxon>
        <taxon>Meloidogynidae</taxon>
        <taxon>Meloidogyninae</taxon>
        <taxon>Meloidogyne</taxon>
    </lineage>
</organism>
<comment type="caution">
    <text evidence="2">The sequence shown here is derived from an EMBL/GenBank/DDBJ whole genome shotgun (WGS) entry which is preliminary data.</text>
</comment>
<keyword evidence="1" id="KW-0732">Signal</keyword>
<reference evidence="2 3" key="1">
    <citation type="submission" date="2020-08" db="EMBL/GenBank/DDBJ databases">
        <authorList>
            <person name="Koutsovoulos G."/>
            <person name="Danchin GJ E."/>
        </authorList>
    </citation>
    <scope>NUCLEOTIDE SEQUENCE [LARGE SCALE GENOMIC DNA]</scope>
</reference>
<evidence type="ECO:0000256" key="1">
    <source>
        <dbReference type="SAM" id="SignalP"/>
    </source>
</evidence>
<sequence>MYSIIISLIFITTCRVKSDCHDEREVCGIGTNICIPRLGG</sequence>
<evidence type="ECO:0000313" key="2">
    <source>
        <dbReference type="EMBL" id="CAD2184105.1"/>
    </source>
</evidence>
<accession>A0A6V7WAF7</accession>
<feature type="signal peptide" evidence="1">
    <location>
        <begin position="1"/>
        <end position="18"/>
    </location>
</feature>
<name>A0A6V7WAF7_MELEN</name>
<evidence type="ECO:0000313" key="3">
    <source>
        <dbReference type="Proteomes" id="UP000580250"/>
    </source>
</evidence>
<protein>
    <submittedName>
        <fullName evidence="2">Uncharacterized protein</fullName>
    </submittedName>
</protein>
<dbReference type="AlphaFoldDB" id="A0A6V7WAF7"/>
<proteinExistence type="predicted"/>
<dbReference type="EMBL" id="CAJEWN010000490">
    <property type="protein sequence ID" value="CAD2184105.1"/>
    <property type="molecule type" value="Genomic_DNA"/>
</dbReference>